<comment type="caution">
    <text evidence="2">The sequence shown here is derived from an EMBL/GenBank/DDBJ whole genome shotgun (WGS) entry which is preliminary data.</text>
</comment>
<proteinExistence type="predicted"/>
<dbReference type="SUPFAM" id="SSF49785">
    <property type="entry name" value="Galactose-binding domain-like"/>
    <property type="match status" value="2"/>
</dbReference>
<evidence type="ECO:0000259" key="1">
    <source>
        <dbReference type="Pfam" id="PF18559"/>
    </source>
</evidence>
<dbReference type="InterPro" id="IPR041443">
    <property type="entry name" value="Exop_C"/>
</dbReference>
<reference evidence="2 3" key="1">
    <citation type="submission" date="2014-06" db="EMBL/GenBank/DDBJ databases">
        <title>Whole Genome Sequences of Three Symbiotic Endozoicomonas Bacteria.</title>
        <authorList>
            <person name="Neave M.J."/>
            <person name="Apprill A."/>
            <person name="Voolstra C.R."/>
        </authorList>
    </citation>
    <scope>NUCLEOTIDE SEQUENCE [LARGE SCALE GENOMIC DNA]</scope>
    <source>
        <strain evidence="2 3">DSM 22380</strain>
    </source>
</reference>
<feature type="domain" description="ExoP galactose-binding-like" evidence="1">
    <location>
        <begin position="57"/>
        <end position="223"/>
    </location>
</feature>
<protein>
    <recommendedName>
        <fullName evidence="1">ExoP galactose-binding-like domain-containing protein</fullName>
    </recommendedName>
</protein>
<dbReference type="EMBL" id="JOJP01000001">
    <property type="protein sequence ID" value="KEI71511.1"/>
    <property type="molecule type" value="Genomic_DNA"/>
</dbReference>
<evidence type="ECO:0000313" key="2">
    <source>
        <dbReference type="EMBL" id="KEI71511.1"/>
    </source>
</evidence>
<sequence>MLVTLSASMLSGCMDDTYDYSQGGNGGGGGGGTPTPGAIYTIYGYQGSDGLYPLKVIDDTDNVYTIENGIAQGTNIEVSPVSAIRADSAEGSLLVKITGGSPATIIAESDTAYDLSKAANEADEENSGGTLQFYLKPKTQTATDKKVFLTLPKSDGTATEVDITGTYNAFVNAPDADSFAAGQNVKIPVSCFTDLGIDFSQNTLPFSLTSESDVEFELNHIRLREKTSTEKYVLPCSMDSELLSEPASLLYRRIKNPDTESSQKYLEEGISNFVSAWGLASLGYPSEGGIIANYNNVAGNQSANGGITFKAKGTDLKPVKDISRYLANGVVSFDLQVLSYASHPDQTLLVKMETPQGFNSSTSVTLAQGLGYPDQVTVQIPIQDLFLEASDSSNRIDAAALQNVEKLFAINPTPVDDKTDLEGMKFKVDNIQLIMDPTP</sequence>
<name>A0A081KBI5_9GAMM</name>
<dbReference type="Pfam" id="PF18559">
    <property type="entry name" value="Exop_C"/>
    <property type="match status" value="1"/>
</dbReference>
<dbReference type="InterPro" id="IPR008979">
    <property type="entry name" value="Galactose-bd-like_sf"/>
</dbReference>
<evidence type="ECO:0000313" key="3">
    <source>
        <dbReference type="Proteomes" id="UP000027997"/>
    </source>
</evidence>
<keyword evidence="3" id="KW-1185">Reference proteome</keyword>
<gene>
    <name evidence="2" type="ORF">GV64_12855</name>
</gene>
<dbReference type="STRING" id="305900.GV64_12855"/>
<organism evidence="2 3">
    <name type="scientific">Endozoicomonas elysicola</name>
    <dbReference type="NCBI Taxonomy" id="305900"/>
    <lineage>
        <taxon>Bacteria</taxon>
        <taxon>Pseudomonadati</taxon>
        <taxon>Pseudomonadota</taxon>
        <taxon>Gammaproteobacteria</taxon>
        <taxon>Oceanospirillales</taxon>
        <taxon>Endozoicomonadaceae</taxon>
        <taxon>Endozoicomonas</taxon>
    </lineage>
</organism>
<dbReference type="AlphaFoldDB" id="A0A081KBI5"/>
<accession>A0A081KBI5</accession>
<dbReference type="Proteomes" id="UP000027997">
    <property type="component" value="Unassembled WGS sequence"/>
</dbReference>
<dbReference type="Gene3D" id="2.60.120.430">
    <property type="entry name" value="Galactose-binding lectin"/>
    <property type="match status" value="1"/>
</dbReference>